<feature type="non-terminal residue" evidence="1">
    <location>
        <position position="801"/>
    </location>
</feature>
<keyword evidence="2" id="KW-1185">Reference proteome</keyword>
<sequence length="801" mass="91345">VNFLSNVIVDLASPIYTETTKAISIQYTEKKRLIRDLSGLGQITFEALSERKSFQVIVKGHYTNMPPKLNRFNVGLFNKIKKQERNAVLYENTKLMNSVAEESRKLKSIQMKLKRLQAKTDLSNIQYQELLAGNTSAKENIENVNYNTPRRQMNPTILQNGKSNQTPRTAVKRRHETFNAAMAIHGGTEKNACPAIEGMFDTLCKRSKLEQMTKLVSSNEKLQTRVASDHCSRKIKAFETSNENILRSIACYYTGGVMGKRKYKSVRLVLATKASTRKRGGRAPLCFMQKGRIPKLLPYDKLMSHIKQVDIGKVYSVEEEFSNYIQADEVVHGCFRDLRDFLPRLAKFYLQTRQKSNEALKWFSETEGTFLVALGGDGCPFGKNTNACSFLVSFLNVAKQVASSSDNFLVFGANCESESCGVVQNFVKYACKQMKDLEGKVFAIGGFHVTFKFKELPNDMKMLATLAGELPNSARYFSTFATVTTEDYRDLEGQFATGNCKWKVWDYNERLKVAESVTKFKETLPKHLNAKTSRSKVTSFIALKKSRQEFVPLVVRYELKCSCLARKVVKWYGETQGKGAELQYRFTGKESRMFCQNFMGVIKQLRCEGDSRKQRLTVVVYAYIGVRLRDSVSLFSWIEITTEQLLELRVKCQQYFRANALLLPSMVTPTVWTLGHVVPQHTEQLFQRYHQGLGTVTMEGREAKHIVLKKLSENSSSKKQWFDIFQHEFVMLIWLPENGFTTCQYKASKGVSIPKRDNSYCSCGLQKAQIADDKCYICGDILTNLIEQSVEMGKCHPELRQ</sequence>
<name>A0AAD9PPH4_ACRCE</name>
<proteinExistence type="predicted"/>
<gene>
    <name evidence="1" type="ORF">P5673_033767</name>
</gene>
<reference evidence="1" key="2">
    <citation type="journal article" date="2023" name="Science">
        <title>Genomic signatures of disease resistance in endangered staghorn corals.</title>
        <authorList>
            <person name="Vollmer S.V."/>
            <person name="Selwyn J.D."/>
            <person name="Despard B.A."/>
            <person name="Roesel C.L."/>
        </authorList>
    </citation>
    <scope>NUCLEOTIDE SEQUENCE</scope>
    <source>
        <strain evidence="1">K2</strain>
    </source>
</reference>
<dbReference type="Proteomes" id="UP001249851">
    <property type="component" value="Unassembled WGS sequence"/>
</dbReference>
<protein>
    <submittedName>
        <fullName evidence="1">Uncharacterized protein</fullName>
    </submittedName>
</protein>
<dbReference type="AlphaFoldDB" id="A0AAD9PPH4"/>
<organism evidence="1 2">
    <name type="scientific">Acropora cervicornis</name>
    <name type="common">Staghorn coral</name>
    <dbReference type="NCBI Taxonomy" id="6130"/>
    <lineage>
        <taxon>Eukaryota</taxon>
        <taxon>Metazoa</taxon>
        <taxon>Cnidaria</taxon>
        <taxon>Anthozoa</taxon>
        <taxon>Hexacorallia</taxon>
        <taxon>Scleractinia</taxon>
        <taxon>Astrocoeniina</taxon>
        <taxon>Acroporidae</taxon>
        <taxon>Acropora</taxon>
    </lineage>
</organism>
<dbReference type="InterPro" id="IPR030934">
    <property type="entry name" value="Intein_C"/>
</dbReference>
<accession>A0AAD9PPH4</accession>
<evidence type="ECO:0000313" key="2">
    <source>
        <dbReference type="Proteomes" id="UP001249851"/>
    </source>
</evidence>
<reference evidence="1" key="1">
    <citation type="journal article" date="2023" name="G3 (Bethesda)">
        <title>Whole genome assembly and annotation of the endangered Caribbean coral Acropora cervicornis.</title>
        <authorList>
            <person name="Selwyn J.D."/>
            <person name="Vollmer S.V."/>
        </authorList>
    </citation>
    <scope>NUCLEOTIDE SEQUENCE</scope>
    <source>
        <strain evidence="1">K2</strain>
    </source>
</reference>
<dbReference type="PROSITE" id="PS50818">
    <property type="entry name" value="INTEIN_C_TER"/>
    <property type="match status" value="1"/>
</dbReference>
<comment type="caution">
    <text evidence="1">The sequence shown here is derived from an EMBL/GenBank/DDBJ whole genome shotgun (WGS) entry which is preliminary data.</text>
</comment>
<dbReference type="EMBL" id="JARQWQ010000377">
    <property type="protein sequence ID" value="KAK2546626.1"/>
    <property type="molecule type" value="Genomic_DNA"/>
</dbReference>
<evidence type="ECO:0000313" key="1">
    <source>
        <dbReference type="EMBL" id="KAK2546626.1"/>
    </source>
</evidence>